<dbReference type="Proteomes" id="UP000199580">
    <property type="component" value="Unassembled WGS sequence"/>
</dbReference>
<evidence type="ECO:0000313" key="2">
    <source>
        <dbReference type="Proteomes" id="UP000199580"/>
    </source>
</evidence>
<name>A0A1G9ARP0_9FLAO</name>
<dbReference type="AlphaFoldDB" id="A0A1G9ARP0"/>
<keyword evidence="2" id="KW-1185">Reference proteome</keyword>
<dbReference type="EMBL" id="FNEZ01000005">
    <property type="protein sequence ID" value="SDK29923.1"/>
    <property type="molecule type" value="Genomic_DNA"/>
</dbReference>
<reference evidence="1 2" key="1">
    <citation type="submission" date="2016-10" db="EMBL/GenBank/DDBJ databases">
        <authorList>
            <person name="de Groot N.N."/>
        </authorList>
    </citation>
    <scope>NUCLEOTIDE SEQUENCE [LARGE SCALE GENOMIC DNA]</scope>
    <source>
        <strain evidence="1 2">CGMCC 1.10076</strain>
    </source>
</reference>
<protein>
    <submittedName>
        <fullName evidence="1">Uncharacterized protein</fullName>
    </submittedName>
</protein>
<gene>
    <name evidence="1" type="ORF">SAMN04487935_3022</name>
</gene>
<dbReference type="RefSeq" id="WP_170227573.1">
    <property type="nucleotide sequence ID" value="NZ_BKAI01000007.1"/>
</dbReference>
<organism evidence="1 2">
    <name type="scientific">Flavobacterium noncentrifugens</name>
    <dbReference type="NCBI Taxonomy" id="1128970"/>
    <lineage>
        <taxon>Bacteria</taxon>
        <taxon>Pseudomonadati</taxon>
        <taxon>Bacteroidota</taxon>
        <taxon>Flavobacteriia</taxon>
        <taxon>Flavobacteriales</taxon>
        <taxon>Flavobacteriaceae</taxon>
        <taxon>Flavobacterium</taxon>
    </lineage>
</organism>
<evidence type="ECO:0000313" key="1">
    <source>
        <dbReference type="EMBL" id="SDK29923.1"/>
    </source>
</evidence>
<accession>A0A1G9ARP0</accession>
<sequence>MTFETNGNEIKCRFKNIKLQPSEVYNKGELNQPGTVSGEFNLYKN</sequence>
<proteinExistence type="predicted"/>